<evidence type="ECO:0000313" key="5">
    <source>
        <dbReference type="EMBL" id="JAB72088.1"/>
    </source>
</evidence>
<dbReference type="GO" id="GO:0004180">
    <property type="term" value="F:carboxypeptidase activity"/>
    <property type="evidence" value="ECO:0007669"/>
    <property type="project" value="TreeGrafter"/>
</dbReference>
<reference evidence="5" key="1">
    <citation type="journal article" date="2015" name="Sci. Rep.">
        <title>Tissue- and time-dependent transcription in Ixodes ricinus salivary glands and midguts when blood feeding on the vertebrate host.</title>
        <authorList>
            <person name="Kotsyfakis M."/>
            <person name="Schwarz A."/>
            <person name="Erhart J."/>
            <person name="Ribeiro J.M."/>
        </authorList>
    </citation>
    <scope>NUCLEOTIDE SEQUENCE</scope>
    <source>
        <tissue evidence="5">Salivary gland and midgut</tissue>
    </source>
</reference>
<dbReference type="AlphaFoldDB" id="V5HF60"/>
<dbReference type="EMBL" id="GANP01012380">
    <property type="protein sequence ID" value="JAB72088.1"/>
    <property type="molecule type" value="mRNA"/>
</dbReference>
<dbReference type="CDD" id="cd02121">
    <property type="entry name" value="PA_GCPII_like"/>
    <property type="match status" value="1"/>
</dbReference>
<dbReference type="SUPFAM" id="SSF53187">
    <property type="entry name" value="Zn-dependent exopeptidases"/>
    <property type="match status" value="1"/>
</dbReference>
<evidence type="ECO:0000256" key="2">
    <source>
        <dbReference type="SAM" id="Phobius"/>
    </source>
</evidence>
<feature type="transmembrane region" description="Helical" evidence="2">
    <location>
        <begin position="7"/>
        <end position="28"/>
    </location>
</feature>
<dbReference type="PANTHER" id="PTHR10404:SF46">
    <property type="entry name" value="VACUOLAR PROTEIN SORTING-ASSOCIATED PROTEIN 70"/>
    <property type="match status" value="1"/>
</dbReference>
<dbReference type="InterPro" id="IPR046450">
    <property type="entry name" value="PA_dom_sf"/>
</dbReference>
<dbReference type="Gene3D" id="3.50.30.30">
    <property type="match status" value="1"/>
</dbReference>
<dbReference type="InterPro" id="IPR039373">
    <property type="entry name" value="Peptidase_M28B"/>
</dbReference>
<feature type="domain" description="Peptidase M28" evidence="4">
    <location>
        <begin position="366"/>
        <end position="568"/>
    </location>
</feature>
<organism evidence="5">
    <name type="scientific">Ixodes ricinus</name>
    <name type="common">Common tick</name>
    <name type="synonym">Acarus ricinus</name>
    <dbReference type="NCBI Taxonomy" id="34613"/>
    <lineage>
        <taxon>Eukaryota</taxon>
        <taxon>Metazoa</taxon>
        <taxon>Ecdysozoa</taxon>
        <taxon>Arthropoda</taxon>
        <taxon>Chelicerata</taxon>
        <taxon>Arachnida</taxon>
        <taxon>Acari</taxon>
        <taxon>Parasitiformes</taxon>
        <taxon>Ixodida</taxon>
        <taxon>Ixodoidea</taxon>
        <taxon>Ixodidae</taxon>
        <taxon>Ixodinae</taxon>
        <taxon>Ixodes</taxon>
    </lineage>
</organism>
<sequence>MDTKKMIMAGLIIAIGLGVGVLIGHYAVPHAPKAAKDHKPLVGTTTPATAGASDALKALLEDVKKTPAQGGFVRRLVHAIDSAKIEEHLKFLAAEPHVAGTAREETVLANYIKEKFTEYGLDFVKIASYDVLLSYPNVSDPNTVQVVNISSGEVFFDAATQEDVIPGVNSDIGPAFLAYSPPNDVLGNLVYVNYGTNEDFDMLQQMGVDINGAVCLIRYGNGYRGQKVRNCAARGGVGALLFLDPEQVAREGLDNVFPNSTWMPDTAMQRGSLMSVGDPMTPGVPALPSTERIDIAFAGLPPIACQTIGYRDARKLLNMLGGPLAPQSFVGGFNMTYHVGPFADEHADKYVRLRVNNLFSVVTVNNVIGGIEGAVEPDRVVITGNHRDSWGYGASSPSSGTAALLELARVLGQMKSKNIRPRRTVLLCSWAAGEYGLIGSTEWVEEHIIDLQAHAVGYIDVDQCASGPAFAPTSSPTLAPAVQAAAHLVPGLTQPGSHQTLFDLWKSYVNEGSNSTEDPEPMACHGASDNAPFNFFAGVPTIGIGFAPDWKKYGTTTFPAYHTAYDNLYLYQNLIDKDMTLAKMCAQMNGAATILLSDSVLLPMDFRKLAQRLKASVDDMEARRIAFQLESVGISLGPLRMQIEKFRNASEEWHTYIDSLETVKPSPGEAAQRQDDER</sequence>
<dbReference type="Pfam" id="PF02225">
    <property type="entry name" value="PA"/>
    <property type="match status" value="1"/>
</dbReference>
<dbReference type="InterPro" id="IPR007484">
    <property type="entry name" value="Peptidase_M28"/>
</dbReference>
<feature type="domain" description="PA" evidence="3">
    <location>
        <begin position="187"/>
        <end position="271"/>
    </location>
</feature>
<evidence type="ECO:0000259" key="3">
    <source>
        <dbReference type="Pfam" id="PF02225"/>
    </source>
</evidence>
<keyword evidence="2" id="KW-1133">Transmembrane helix</keyword>
<dbReference type="InterPro" id="IPR003137">
    <property type="entry name" value="PA_domain"/>
</dbReference>
<evidence type="ECO:0000256" key="1">
    <source>
        <dbReference type="ARBA" id="ARBA00005634"/>
    </source>
</evidence>
<proteinExistence type="evidence at transcript level"/>
<evidence type="ECO:0000259" key="4">
    <source>
        <dbReference type="Pfam" id="PF04389"/>
    </source>
</evidence>
<accession>V5HF60</accession>
<protein>
    <submittedName>
        <fullName evidence="5">Putative n-acetylated-alpha-linked acidic dipeptidase-like protein</fullName>
    </submittedName>
</protein>
<name>V5HF60_IXORI</name>
<dbReference type="FunFam" id="3.40.630.10:FF:000101">
    <property type="entry name" value="N-acetylated alpha-linked acidic dipeptidase like 1"/>
    <property type="match status" value="1"/>
</dbReference>
<dbReference type="SUPFAM" id="SSF52025">
    <property type="entry name" value="PA domain"/>
    <property type="match status" value="1"/>
</dbReference>
<keyword evidence="2" id="KW-0472">Membrane</keyword>
<dbReference type="Pfam" id="PF04389">
    <property type="entry name" value="Peptidase_M28"/>
    <property type="match status" value="1"/>
</dbReference>
<comment type="similarity">
    <text evidence="1">Belongs to the peptidase M28 family. M28B subfamily.</text>
</comment>
<dbReference type="FunFam" id="3.50.30.30:FF:000045">
    <property type="entry name" value="Predicted protein"/>
    <property type="match status" value="1"/>
</dbReference>
<dbReference type="Gene3D" id="3.40.630.10">
    <property type="entry name" value="Zn peptidases"/>
    <property type="match status" value="1"/>
</dbReference>
<dbReference type="PANTHER" id="PTHR10404">
    <property type="entry name" value="N-ACETYLATED-ALPHA-LINKED ACIDIC DIPEPTIDASE"/>
    <property type="match status" value="1"/>
</dbReference>
<keyword evidence="2" id="KW-0812">Transmembrane</keyword>